<dbReference type="GO" id="GO:0016020">
    <property type="term" value="C:membrane"/>
    <property type="evidence" value="ECO:0007669"/>
    <property type="project" value="UniProtKB-SubCell"/>
</dbReference>
<evidence type="ECO:0000313" key="10">
    <source>
        <dbReference type="Proteomes" id="UP001152799"/>
    </source>
</evidence>
<dbReference type="OrthoDB" id="2526284at2759"/>
<dbReference type="GO" id="GO:0005737">
    <property type="term" value="C:cytoplasm"/>
    <property type="evidence" value="ECO:0007669"/>
    <property type="project" value="TreeGrafter"/>
</dbReference>
<dbReference type="GO" id="GO:0016757">
    <property type="term" value="F:glycosyltransferase activity"/>
    <property type="evidence" value="ECO:0007669"/>
    <property type="project" value="UniProtKB-UniRule"/>
</dbReference>
<dbReference type="EMBL" id="OU892288">
    <property type="protein sequence ID" value="CAG9762979.1"/>
    <property type="molecule type" value="Genomic_DNA"/>
</dbReference>
<evidence type="ECO:0000313" key="9">
    <source>
        <dbReference type="EMBL" id="CAG9762979.1"/>
    </source>
</evidence>
<dbReference type="PANTHER" id="PTHR21461">
    <property type="entry name" value="GLYCOSYLTRANSFERASE FAMILY 92 PROTEIN"/>
    <property type="match status" value="1"/>
</dbReference>
<evidence type="ECO:0000256" key="1">
    <source>
        <dbReference type="ARBA" id="ARBA00004167"/>
    </source>
</evidence>
<dbReference type="Pfam" id="PF01697">
    <property type="entry name" value="Glyco_transf_92"/>
    <property type="match status" value="1"/>
</dbReference>
<reference evidence="9" key="1">
    <citation type="submission" date="2022-01" db="EMBL/GenBank/DDBJ databases">
        <authorList>
            <person name="King R."/>
        </authorList>
    </citation>
    <scope>NUCLEOTIDE SEQUENCE</scope>
</reference>
<keyword evidence="6 8" id="KW-1133">Transmembrane helix</keyword>
<keyword evidence="3 8" id="KW-0328">Glycosyltransferase</keyword>
<evidence type="ECO:0000256" key="5">
    <source>
        <dbReference type="ARBA" id="ARBA00022692"/>
    </source>
</evidence>
<evidence type="ECO:0000256" key="7">
    <source>
        <dbReference type="ARBA" id="ARBA00023136"/>
    </source>
</evidence>
<evidence type="ECO:0000256" key="8">
    <source>
        <dbReference type="RuleBase" id="RU366017"/>
    </source>
</evidence>
<comment type="subcellular location">
    <subcellularLocation>
        <location evidence="1">Membrane</location>
        <topology evidence="1">Single-pass membrane protein</topology>
    </subcellularLocation>
</comment>
<dbReference type="EC" id="2.4.1.-" evidence="8"/>
<evidence type="ECO:0000256" key="4">
    <source>
        <dbReference type="ARBA" id="ARBA00022679"/>
    </source>
</evidence>
<keyword evidence="4 8" id="KW-0808">Transferase</keyword>
<organism evidence="9 10">
    <name type="scientific">Ceutorhynchus assimilis</name>
    <name type="common">cabbage seed weevil</name>
    <dbReference type="NCBI Taxonomy" id="467358"/>
    <lineage>
        <taxon>Eukaryota</taxon>
        <taxon>Metazoa</taxon>
        <taxon>Ecdysozoa</taxon>
        <taxon>Arthropoda</taxon>
        <taxon>Hexapoda</taxon>
        <taxon>Insecta</taxon>
        <taxon>Pterygota</taxon>
        <taxon>Neoptera</taxon>
        <taxon>Endopterygota</taxon>
        <taxon>Coleoptera</taxon>
        <taxon>Polyphaga</taxon>
        <taxon>Cucujiformia</taxon>
        <taxon>Curculionidae</taxon>
        <taxon>Ceutorhynchinae</taxon>
        <taxon>Ceutorhynchus</taxon>
    </lineage>
</organism>
<accession>A0A9N9QFT2</accession>
<dbReference type="AlphaFoldDB" id="A0A9N9QFT2"/>
<feature type="transmembrane region" description="Helical" evidence="8">
    <location>
        <begin position="7"/>
        <end position="26"/>
    </location>
</feature>
<keyword evidence="10" id="KW-1185">Reference proteome</keyword>
<evidence type="ECO:0000256" key="3">
    <source>
        <dbReference type="ARBA" id="ARBA00022676"/>
    </source>
</evidence>
<sequence length="458" mass="54522">MPRCLTFVTWLRITALILLMQIFLYVSHYKTDFDDQEDIFFSSRMENLNDYKFIKANFQNASTGNWQNVGNMTDIKFLVFSAFLDIRKGKSLKIISVTVLRRKRPNVWCKLWYKDEEFRTKTVPGMFTLIKEHWSLPYSAYFITCPLDDSKGPDAVSLLTSSEESPKNILKVIKNYNEDKLWDPDSLSPSLSKLAVCVKPLHYDYNKVFELLEFIELHKIMGVDHFYLYNHSVSPQIDCLLQKYQHEGLVTVLPWQLPLISQKEIRTEGIFASLNDCLFRTMHNYSHTIFIDFDEYIIPRNNFTYSELFEQLLESNNNRNKSTFSFKNCFFYRQWPDDPTLFQDPLANNLITLRKTRRKTEFHPHRQRSKFIIRPELVNMVGNHFIWEYFNRRKYGVLDVNPLDAFMHHYRVCEFGGDDCVNQNSTVDQTAYKYKDEMVRAVRGRYNAYMDQCKFDLF</sequence>
<gene>
    <name evidence="9" type="ORF">CEUTPL_LOCUS3650</name>
</gene>
<dbReference type="Proteomes" id="UP001152799">
    <property type="component" value="Chromosome 12"/>
</dbReference>
<comment type="similarity">
    <text evidence="2 8">Belongs to the glycosyltransferase 92 family.</text>
</comment>
<protein>
    <recommendedName>
        <fullName evidence="8">Glycosyltransferase family 92 protein</fullName>
        <ecNumber evidence="8">2.4.1.-</ecNumber>
    </recommendedName>
</protein>
<dbReference type="InterPro" id="IPR008166">
    <property type="entry name" value="Glyco_transf_92"/>
</dbReference>
<keyword evidence="7 8" id="KW-0472">Membrane</keyword>
<keyword evidence="5 8" id="KW-0812">Transmembrane</keyword>
<evidence type="ECO:0000256" key="6">
    <source>
        <dbReference type="ARBA" id="ARBA00022989"/>
    </source>
</evidence>
<evidence type="ECO:0000256" key="2">
    <source>
        <dbReference type="ARBA" id="ARBA00007647"/>
    </source>
</evidence>
<proteinExistence type="inferred from homology"/>
<dbReference type="PANTHER" id="PTHR21461:SF40">
    <property type="entry name" value="GLYCOSYLTRANSFERASE FAMILY 92 PROTEIN"/>
    <property type="match status" value="1"/>
</dbReference>
<name>A0A9N9QFT2_9CUCU</name>